<dbReference type="AlphaFoldDB" id="A0AAD4R8D1"/>
<dbReference type="EMBL" id="JAKKPZ010000001">
    <property type="protein sequence ID" value="KAI1729514.1"/>
    <property type="molecule type" value="Genomic_DNA"/>
</dbReference>
<protein>
    <submittedName>
        <fullName evidence="6">Fukutin</fullName>
    </submittedName>
</protein>
<organism evidence="6 7">
    <name type="scientific">Ditylenchus destructor</name>
    <dbReference type="NCBI Taxonomy" id="166010"/>
    <lineage>
        <taxon>Eukaryota</taxon>
        <taxon>Metazoa</taxon>
        <taxon>Ecdysozoa</taxon>
        <taxon>Nematoda</taxon>
        <taxon>Chromadorea</taxon>
        <taxon>Rhabditida</taxon>
        <taxon>Tylenchina</taxon>
        <taxon>Tylenchomorpha</taxon>
        <taxon>Sphaerularioidea</taxon>
        <taxon>Anguinidae</taxon>
        <taxon>Anguininae</taxon>
        <taxon>Ditylenchus</taxon>
    </lineage>
</organism>
<evidence type="ECO:0000256" key="2">
    <source>
        <dbReference type="ARBA" id="ARBA00022692"/>
    </source>
</evidence>
<evidence type="ECO:0000256" key="1">
    <source>
        <dbReference type="ARBA" id="ARBA00004167"/>
    </source>
</evidence>
<reference evidence="6" key="1">
    <citation type="submission" date="2022-01" db="EMBL/GenBank/DDBJ databases">
        <title>Genome Sequence Resource for Two Populations of Ditylenchus destructor, the Migratory Endoparasitic Phytonematode.</title>
        <authorList>
            <person name="Zhang H."/>
            <person name="Lin R."/>
            <person name="Xie B."/>
        </authorList>
    </citation>
    <scope>NUCLEOTIDE SEQUENCE</scope>
    <source>
        <strain evidence="6">BazhouSP</strain>
    </source>
</reference>
<dbReference type="Proteomes" id="UP001201812">
    <property type="component" value="Unassembled WGS sequence"/>
</dbReference>
<keyword evidence="4 5" id="KW-0472">Membrane</keyword>
<accession>A0AAD4R8D1</accession>
<proteinExistence type="predicted"/>
<evidence type="ECO:0000256" key="3">
    <source>
        <dbReference type="ARBA" id="ARBA00022989"/>
    </source>
</evidence>
<gene>
    <name evidence="6" type="ORF">DdX_01756</name>
</gene>
<dbReference type="PANTHER" id="PTHR15407:SF28">
    <property type="entry name" value="RIBITOL-5-PHOSPHATE TRANSFERASE FKTN"/>
    <property type="match status" value="1"/>
</dbReference>
<evidence type="ECO:0000256" key="5">
    <source>
        <dbReference type="SAM" id="Phobius"/>
    </source>
</evidence>
<keyword evidence="2 5" id="KW-0812">Transmembrane</keyword>
<evidence type="ECO:0000313" key="6">
    <source>
        <dbReference type="EMBL" id="KAI1729514.1"/>
    </source>
</evidence>
<comment type="subcellular location">
    <subcellularLocation>
        <location evidence="1">Membrane</location>
        <topology evidence="1">Single-pass membrane protein</topology>
    </subcellularLocation>
</comment>
<keyword evidence="7" id="KW-1185">Reference proteome</keyword>
<feature type="transmembrane region" description="Helical" evidence="5">
    <location>
        <begin position="21"/>
        <end position="40"/>
    </location>
</feature>
<dbReference type="GO" id="GO:0016020">
    <property type="term" value="C:membrane"/>
    <property type="evidence" value="ECO:0007669"/>
    <property type="project" value="UniProtKB-SubCell"/>
</dbReference>
<sequence length="434" mass="50140">MERQNGIQIVAFIAKIGCHRPIALLLILCVSVFLMMYYGLSNRRHVYDVLTNSLPTTYEQVIDASSDILLIDSACLAQLKLNKICEKPMVVVKEDIDCLQRVTLRDNPDKDYVTFHHANETTAVRRFETMSDKLSYNCSGNISQLDVKVPRNVNDFIRQYKVGRFRPCGGVQVIGRKRENAVRKIPQSFIKDMAEFRDLTWQYNMTAVLSAGTLLGWRRECDIIPHTHDVDFAALASEYSQPFMDKLKKYELGKFRPMYIFGRTVLKSTMAITFPITGHHTICNTFKHENSFQPSDSLELTLVASQAKNQTTGEFDWNKTQRLDLFFVYDKNSTTSYTHGMKTWSREPVKYYYPKMSLDNLCSGDLLGRLFYIPCNTDEVLVAGYGADWDADNPNYNWANTINMETFPAYNESEWPAFWQKYQYWTNAPNPVFP</sequence>
<evidence type="ECO:0000313" key="7">
    <source>
        <dbReference type="Proteomes" id="UP001201812"/>
    </source>
</evidence>
<comment type="caution">
    <text evidence="6">The sequence shown here is derived from an EMBL/GenBank/DDBJ whole genome shotgun (WGS) entry which is preliminary data.</text>
</comment>
<dbReference type="InterPro" id="IPR009644">
    <property type="entry name" value="FKTN/MNN4/W02B3.4-1"/>
</dbReference>
<keyword evidence="3 5" id="KW-1133">Transmembrane helix</keyword>
<dbReference type="PANTHER" id="PTHR15407">
    <property type="entry name" value="FUKUTIN-RELATED"/>
    <property type="match status" value="1"/>
</dbReference>
<name>A0AAD4R8D1_9BILA</name>
<evidence type="ECO:0000256" key="4">
    <source>
        <dbReference type="ARBA" id="ARBA00023136"/>
    </source>
</evidence>